<keyword evidence="2" id="KW-1185">Reference proteome</keyword>
<protein>
    <submittedName>
        <fullName evidence="1">Uncharacterized protein</fullName>
    </submittedName>
</protein>
<sequence>QRTNSIHGLIIIARYSLRSRHDDRSVHRLTLGSTPQLCETLRLGLKRIETCPTVTNPTLGVALVAKTRMAPGAGDSDMDHALFSDGTMESSKGVSVSISLKRTLIKFHVDRRQAVGVLPDCFLRIAVSASASPLFPSPARRCWSRRCTVPGRRCCSLHLIRGRWRKGKAKKNGDMTSSLQHPHLLHPTAQPPTFSDVTGHLLMLWTSCSNLFQRLQQ</sequence>
<dbReference type="AlphaFoldDB" id="A0AAI9UAJ4"/>
<reference evidence="1 2" key="1">
    <citation type="submission" date="2016-10" db="EMBL/GenBank/DDBJ databases">
        <title>The genome sequence of Colletotrichum fioriniae PJ7.</title>
        <authorList>
            <person name="Baroncelli R."/>
        </authorList>
    </citation>
    <scope>NUCLEOTIDE SEQUENCE [LARGE SCALE GENOMIC DNA]</scope>
    <source>
        <strain evidence="1">Col 31</strain>
    </source>
</reference>
<comment type="caution">
    <text evidence="1">The sequence shown here is derived from an EMBL/GenBank/DDBJ whole genome shotgun (WGS) entry which is preliminary data.</text>
</comment>
<evidence type="ECO:0000313" key="1">
    <source>
        <dbReference type="EMBL" id="KAK1453713.1"/>
    </source>
</evidence>
<feature type="non-terminal residue" evidence="1">
    <location>
        <position position="1"/>
    </location>
</feature>
<proteinExistence type="predicted"/>
<dbReference type="Proteomes" id="UP001239795">
    <property type="component" value="Unassembled WGS sequence"/>
</dbReference>
<name>A0AAI9UAJ4_9PEZI</name>
<gene>
    <name evidence="1" type="ORF">CMEL01_05372</name>
</gene>
<accession>A0AAI9UAJ4</accession>
<organism evidence="1 2">
    <name type="scientific">Colletotrichum melonis</name>
    <dbReference type="NCBI Taxonomy" id="1209925"/>
    <lineage>
        <taxon>Eukaryota</taxon>
        <taxon>Fungi</taxon>
        <taxon>Dikarya</taxon>
        <taxon>Ascomycota</taxon>
        <taxon>Pezizomycotina</taxon>
        <taxon>Sordariomycetes</taxon>
        <taxon>Hypocreomycetidae</taxon>
        <taxon>Glomerellales</taxon>
        <taxon>Glomerellaceae</taxon>
        <taxon>Colletotrichum</taxon>
        <taxon>Colletotrichum acutatum species complex</taxon>
    </lineage>
</organism>
<evidence type="ECO:0000313" key="2">
    <source>
        <dbReference type="Proteomes" id="UP001239795"/>
    </source>
</evidence>
<dbReference type="EMBL" id="MLGG01000035">
    <property type="protein sequence ID" value="KAK1453713.1"/>
    <property type="molecule type" value="Genomic_DNA"/>
</dbReference>